<evidence type="ECO:0000256" key="5">
    <source>
        <dbReference type="ARBA" id="ARBA00022984"/>
    </source>
</evidence>
<feature type="transmembrane region" description="Helical" evidence="10">
    <location>
        <begin position="273"/>
        <end position="295"/>
    </location>
</feature>
<reference evidence="12 13" key="1">
    <citation type="submission" date="2017-07" db="EMBL/GenBank/DDBJ databases">
        <authorList>
            <person name="Sun Z.S."/>
            <person name="Albrecht U."/>
            <person name="Echele G."/>
            <person name="Lee C.C."/>
        </authorList>
    </citation>
    <scope>NUCLEOTIDE SEQUENCE [LARGE SCALE GENOMIC DNA]</scope>
    <source>
        <strain evidence="12 13">CGMCC 1.12710</strain>
    </source>
</reference>
<evidence type="ECO:0000256" key="7">
    <source>
        <dbReference type="ARBA" id="ARBA00023136"/>
    </source>
</evidence>
<dbReference type="CDD" id="cd13123">
    <property type="entry name" value="MATE_MurJ_like"/>
    <property type="match status" value="1"/>
</dbReference>
<keyword evidence="13" id="KW-1185">Reference proteome</keyword>
<comment type="similarity">
    <text evidence="9 10 11">Belongs to the MurJ/MviN family.</text>
</comment>
<feature type="transmembrane region" description="Helical" evidence="10">
    <location>
        <begin position="464"/>
        <end position="482"/>
    </location>
</feature>
<dbReference type="Proteomes" id="UP000198346">
    <property type="component" value="Unassembled WGS sequence"/>
</dbReference>
<evidence type="ECO:0000313" key="12">
    <source>
        <dbReference type="EMBL" id="SNT68254.1"/>
    </source>
</evidence>
<dbReference type="EMBL" id="FZQA01000001">
    <property type="protein sequence ID" value="SNT68254.1"/>
    <property type="molecule type" value="Genomic_DNA"/>
</dbReference>
<dbReference type="PRINTS" id="PR01806">
    <property type="entry name" value="VIRFACTRMVIN"/>
</dbReference>
<dbReference type="GO" id="GO:0008360">
    <property type="term" value="P:regulation of cell shape"/>
    <property type="evidence" value="ECO:0007669"/>
    <property type="project" value="UniProtKB-UniRule"/>
</dbReference>
<feature type="transmembrane region" description="Helical" evidence="10">
    <location>
        <begin position="193"/>
        <end position="212"/>
    </location>
</feature>
<accession>A0A239PMC2</accession>
<dbReference type="InterPro" id="IPR004268">
    <property type="entry name" value="MurJ"/>
</dbReference>
<keyword evidence="2 10" id="KW-1003">Cell membrane</keyword>
<evidence type="ECO:0000256" key="9">
    <source>
        <dbReference type="ARBA" id="ARBA00061532"/>
    </source>
</evidence>
<dbReference type="RefSeq" id="WP_089411210.1">
    <property type="nucleotide sequence ID" value="NZ_FZQA01000001.1"/>
</dbReference>
<keyword evidence="6 10" id="KW-1133">Transmembrane helix</keyword>
<dbReference type="UniPathway" id="UPA00219"/>
<feature type="transmembrane region" description="Helical" evidence="10">
    <location>
        <begin position="23"/>
        <end position="48"/>
    </location>
</feature>
<feature type="transmembrane region" description="Helical" evidence="10">
    <location>
        <begin position="316"/>
        <end position="343"/>
    </location>
</feature>
<keyword evidence="4 10" id="KW-0133">Cell shape</keyword>
<feature type="transmembrane region" description="Helical" evidence="10">
    <location>
        <begin position="94"/>
        <end position="120"/>
    </location>
</feature>
<gene>
    <name evidence="10" type="primary">murJ</name>
    <name evidence="12" type="ORF">SAMN06297382_0755</name>
</gene>
<evidence type="ECO:0000256" key="2">
    <source>
        <dbReference type="ARBA" id="ARBA00022475"/>
    </source>
</evidence>
<dbReference type="HAMAP" id="MF_02078">
    <property type="entry name" value="MurJ_MviN"/>
    <property type="match status" value="1"/>
</dbReference>
<keyword evidence="10" id="KW-0997">Cell inner membrane</keyword>
<proteinExistence type="inferred from homology"/>
<dbReference type="GO" id="GO:0009252">
    <property type="term" value="P:peptidoglycan biosynthetic process"/>
    <property type="evidence" value="ECO:0007669"/>
    <property type="project" value="UniProtKB-UniRule"/>
</dbReference>
<dbReference type="InterPro" id="IPR051050">
    <property type="entry name" value="Lipid_II_flippase_MurJ/MviN"/>
</dbReference>
<comment type="function">
    <text evidence="8 10 11">Involved in peptidoglycan biosynthesis. Transports lipid-linked peptidoglycan precursors from the inner to the outer leaflet of the cytoplasmic membrane.</text>
</comment>
<dbReference type="NCBIfam" id="TIGR01695">
    <property type="entry name" value="murJ_mviN"/>
    <property type="match status" value="1"/>
</dbReference>
<keyword evidence="5 10" id="KW-0573">Peptidoglycan synthesis</keyword>
<feature type="transmembrane region" description="Helical" evidence="10">
    <location>
        <begin position="132"/>
        <end position="153"/>
    </location>
</feature>
<comment type="subcellular location">
    <subcellularLocation>
        <location evidence="10">Cell inner membrane</location>
        <topology evidence="10">Multi-pass membrane protein</topology>
    </subcellularLocation>
    <subcellularLocation>
        <location evidence="1">Cell membrane</location>
        <topology evidence="1">Multi-pass membrane protein</topology>
    </subcellularLocation>
</comment>
<feature type="transmembrane region" description="Helical" evidence="10">
    <location>
        <begin position="233"/>
        <end position="253"/>
    </location>
</feature>
<dbReference type="GO" id="GO:0015648">
    <property type="term" value="F:lipid-linked peptidoglycan transporter activity"/>
    <property type="evidence" value="ECO:0007669"/>
    <property type="project" value="UniProtKB-UniRule"/>
</dbReference>
<feature type="transmembrane region" description="Helical" evidence="10">
    <location>
        <begin position="160"/>
        <end position="181"/>
    </location>
</feature>
<dbReference type="Pfam" id="PF03023">
    <property type="entry name" value="MurJ"/>
    <property type="match status" value="1"/>
</dbReference>
<evidence type="ECO:0000313" key="13">
    <source>
        <dbReference type="Proteomes" id="UP000198346"/>
    </source>
</evidence>
<comment type="caution">
    <text evidence="10">Lacks conserved residue(s) required for the propagation of feature annotation.</text>
</comment>
<evidence type="ECO:0000256" key="8">
    <source>
        <dbReference type="ARBA" id="ARBA00060041"/>
    </source>
</evidence>
<dbReference type="PANTHER" id="PTHR47019:SF1">
    <property type="entry name" value="LIPID II FLIPPASE MURJ"/>
    <property type="match status" value="1"/>
</dbReference>
<evidence type="ECO:0000256" key="11">
    <source>
        <dbReference type="PIRNR" id="PIRNR002869"/>
    </source>
</evidence>
<dbReference type="GO" id="GO:0005886">
    <property type="term" value="C:plasma membrane"/>
    <property type="evidence" value="ECO:0007669"/>
    <property type="project" value="UniProtKB-SubCell"/>
</dbReference>
<dbReference type="GO" id="GO:0034204">
    <property type="term" value="P:lipid translocation"/>
    <property type="evidence" value="ECO:0007669"/>
    <property type="project" value="TreeGrafter"/>
</dbReference>
<dbReference type="OrthoDB" id="9816572at2"/>
<evidence type="ECO:0000256" key="1">
    <source>
        <dbReference type="ARBA" id="ARBA00004651"/>
    </source>
</evidence>
<evidence type="ECO:0000256" key="6">
    <source>
        <dbReference type="ARBA" id="ARBA00022989"/>
    </source>
</evidence>
<dbReference type="PIRSF" id="PIRSF002869">
    <property type="entry name" value="MviN"/>
    <property type="match status" value="1"/>
</dbReference>
<dbReference type="GO" id="GO:0071555">
    <property type="term" value="P:cell wall organization"/>
    <property type="evidence" value="ECO:0007669"/>
    <property type="project" value="UniProtKB-UniRule"/>
</dbReference>
<sequence>MAGLLKSLATVSGMTMLSRVLGFVRQVLIAGVVGAGGNPVADAFWAAFRLPNMFRRLFAEGAFHAAFIPLFQGEDVKGGAEDAKRFAEETLAGLVFVLTLLTALVEIAAPVFVFLIASGFSDDPEKFDLATLYTRIMFPYLACMSLVGLYSGVLNSLGRFAASAAAPIALNVFMIAAVVAFADAETPRVGAALAWSVFAGGLAQLALLWYGARRQGWRLVLRWPRLTPAMKRLLRLGAPGFVSAGAIQINLIIGTNIASQEPGAVSWLMNADQLYQLPLAIFGIALGIVLLPMLSRRLKEGDEAGAAETINRSLELSALLAFPAATAFIVLGAPLCDALFRGLAGDALALFGGRGSAFTEHDVAMTGAALALFGWGLPAFVWHKVFSPAFFAREDTRSPMNAALVAIGANTGLALALFPIFGFLSVAFATAAASWLQVGLLARRLHRVGQFRPSARLAGRLARILLANAGLAAALFFAVQHTDRLAGFLFGREWLAVAAICAGGVVVYAGLALAVGAARLSDYKSLAGGAA</sequence>
<organism evidence="12 13">
    <name type="scientific">Amphiplicatus metriothermophilus</name>
    <dbReference type="NCBI Taxonomy" id="1519374"/>
    <lineage>
        <taxon>Bacteria</taxon>
        <taxon>Pseudomonadati</taxon>
        <taxon>Pseudomonadota</taxon>
        <taxon>Alphaproteobacteria</taxon>
        <taxon>Parvularculales</taxon>
        <taxon>Parvularculaceae</taxon>
        <taxon>Amphiplicatus</taxon>
    </lineage>
</organism>
<evidence type="ECO:0000256" key="3">
    <source>
        <dbReference type="ARBA" id="ARBA00022692"/>
    </source>
</evidence>
<name>A0A239PMC2_9PROT</name>
<dbReference type="PANTHER" id="PTHR47019">
    <property type="entry name" value="LIPID II FLIPPASE MURJ"/>
    <property type="match status" value="1"/>
</dbReference>
<keyword evidence="3 10" id="KW-0812">Transmembrane</keyword>
<evidence type="ECO:0000256" key="10">
    <source>
        <dbReference type="HAMAP-Rule" id="MF_02078"/>
    </source>
</evidence>
<protein>
    <recommendedName>
        <fullName evidence="10">Probable lipid II flippase MurJ</fullName>
    </recommendedName>
</protein>
<dbReference type="AlphaFoldDB" id="A0A239PMC2"/>
<feature type="transmembrane region" description="Helical" evidence="10">
    <location>
        <begin position="494"/>
        <end position="515"/>
    </location>
</feature>
<evidence type="ECO:0000256" key="4">
    <source>
        <dbReference type="ARBA" id="ARBA00022960"/>
    </source>
</evidence>
<keyword evidence="7 10" id="KW-0472">Membrane</keyword>
<comment type="pathway">
    <text evidence="10">Cell wall biogenesis; peptidoglycan biosynthesis.</text>
</comment>
<keyword evidence="10 11" id="KW-0813">Transport</keyword>
<keyword evidence="10 11" id="KW-0961">Cell wall biogenesis/degradation</keyword>